<feature type="transmembrane region" description="Helical" evidence="11">
    <location>
        <begin position="446"/>
        <end position="467"/>
    </location>
</feature>
<dbReference type="PRINTS" id="PR01333">
    <property type="entry name" value="2POREKCHANEL"/>
</dbReference>
<reference evidence="13" key="1">
    <citation type="submission" date="2022-07" db="EMBL/GenBank/DDBJ databases">
        <title>Chromosome-level genome of Muraenolepis orangiensis.</title>
        <authorList>
            <person name="Kim J."/>
        </authorList>
    </citation>
    <scope>NUCLEOTIDE SEQUENCE</scope>
    <source>
        <strain evidence="13">KU_S4_2022</strain>
        <tissue evidence="13">Muscle</tissue>
    </source>
</reference>
<evidence type="ECO:0000256" key="11">
    <source>
        <dbReference type="SAM" id="Phobius"/>
    </source>
</evidence>
<dbReference type="InterPro" id="IPR013099">
    <property type="entry name" value="K_chnl_dom"/>
</dbReference>
<protein>
    <recommendedName>
        <fullName evidence="12">Potassium channel domain-containing protein</fullName>
    </recommendedName>
</protein>
<feature type="transmembrane region" description="Helical" evidence="11">
    <location>
        <begin position="142"/>
        <end position="164"/>
    </location>
</feature>
<evidence type="ECO:0000256" key="6">
    <source>
        <dbReference type="ARBA" id="ARBA00023065"/>
    </source>
</evidence>
<evidence type="ECO:0000256" key="5">
    <source>
        <dbReference type="ARBA" id="ARBA00022989"/>
    </source>
</evidence>
<evidence type="ECO:0000256" key="2">
    <source>
        <dbReference type="ARBA" id="ARBA00022448"/>
    </source>
</evidence>
<evidence type="ECO:0000256" key="9">
    <source>
        <dbReference type="RuleBase" id="RU003857"/>
    </source>
</evidence>
<comment type="similarity">
    <text evidence="9">Belongs to the two pore domain potassium channel (TC 1.A.1.8) family.</text>
</comment>
<evidence type="ECO:0000259" key="12">
    <source>
        <dbReference type="Pfam" id="PF07885"/>
    </source>
</evidence>
<dbReference type="Gene3D" id="3.40.1090.10">
    <property type="entry name" value="Cytosolic phospholipase A2 catalytic domain"/>
    <property type="match status" value="1"/>
</dbReference>
<dbReference type="GO" id="GO:0015271">
    <property type="term" value="F:outward rectifier potassium channel activity"/>
    <property type="evidence" value="ECO:0007669"/>
    <property type="project" value="TreeGrafter"/>
</dbReference>
<accession>A0A9Q0ERV3</accession>
<dbReference type="GO" id="GO:0005886">
    <property type="term" value="C:plasma membrane"/>
    <property type="evidence" value="ECO:0007669"/>
    <property type="project" value="TreeGrafter"/>
</dbReference>
<dbReference type="GO" id="GO:0030322">
    <property type="term" value="P:stabilization of membrane potential"/>
    <property type="evidence" value="ECO:0007669"/>
    <property type="project" value="TreeGrafter"/>
</dbReference>
<dbReference type="Gene3D" id="1.10.287.70">
    <property type="match status" value="1"/>
</dbReference>
<dbReference type="GO" id="GO:0022841">
    <property type="term" value="F:potassium ion leak channel activity"/>
    <property type="evidence" value="ECO:0007669"/>
    <property type="project" value="TreeGrafter"/>
</dbReference>
<dbReference type="Proteomes" id="UP001148018">
    <property type="component" value="Unassembled WGS sequence"/>
</dbReference>
<evidence type="ECO:0000256" key="8">
    <source>
        <dbReference type="ARBA" id="ARBA00023303"/>
    </source>
</evidence>
<feature type="transmembrane region" description="Helical" evidence="11">
    <location>
        <begin position="391"/>
        <end position="411"/>
    </location>
</feature>
<dbReference type="OrthoDB" id="297496at2759"/>
<dbReference type="InterPro" id="IPR003280">
    <property type="entry name" value="2pore_dom_K_chnl"/>
</dbReference>
<feature type="region of interest" description="Disordered" evidence="10">
    <location>
        <begin position="497"/>
        <end position="524"/>
    </location>
</feature>
<dbReference type="InterPro" id="IPR016035">
    <property type="entry name" value="Acyl_Trfase/lysoPLipase"/>
</dbReference>
<evidence type="ECO:0000256" key="3">
    <source>
        <dbReference type="ARBA" id="ARBA00022692"/>
    </source>
</evidence>
<evidence type="ECO:0000256" key="10">
    <source>
        <dbReference type="SAM" id="MobiDB-lite"/>
    </source>
</evidence>
<keyword evidence="3 9" id="KW-0812">Transmembrane</keyword>
<feature type="transmembrane region" description="Helical" evidence="11">
    <location>
        <begin position="233"/>
        <end position="259"/>
    </location>
</feature>
<evidence type="ECO:0000313" key="13">
    <source>
        <dbReference type="EMBL" id="KAJ3610533.1"/>
    </source>
</evidence>
<keyword evidence="8 9" id="KW-0407">Ion channel</keyword>
<dbReference type="Pfam" id="PF07885">
    <property type="entry name" value="Ion_trans_2"/>
    <property type="match status" value="2"/>
</dbReference>
<keyword evidence="2 9" id="KW-0813">Transport</keyword>
<sequence>VLKKTAMYCANHKIPFPAIDFVKAAAEPNKEIYVFQDEDNPEAPLVLHFPLVNLTYQKFKAPGVPRESEAELKAGQVDVSSESSCYTAHNMSYSSEDFDALLDMTKYNVLNNKAELLDAIRKALDKKTAQNQTAFERFLRKLVFPHLFLSLSLVGYAALGALMFKNIEGGENSTSRATPSKEYRDFLEATSIWLQQPYRWNFYGSMFFCCTVFTTVGYGEIYPVTPLGKVACVLYAMVGIPLMLLVISDVGDALAVLLFRTYRRIHKLGKALCYRSWSPGKAHRKACEESHRTLEDGTFVFSHHGAAAVASRPLDLGQVLQSQADLKQNLQRLNGNKEIFERILARENFLGLGPLKRTVSCPELDRMARPPKGYAMWDFSGIGDNMEGLDVPFVLILLVVVAYILLGGLVLPLWETQIKGIDPFYFCFITLTTIGFGDIVPQHPKFFMVTSLFIITGMAIMSMAFKLGQTRIVSFYRHCIRSMSRGHAVTMRDQELRAPCSPKTGGGSPRPRGQWSSEMHLGVM</sequence>
<comment type="caution">
    <text evidence="13">The sequence shown here is derived from an EMBL/GenBank/DDBJ whole genome shotgun (WGS) entry which is preliminary data.</text>
</comment>
<dbReference type="AlphaFoldDB" id="A0A9Q0ERV3"/>
<feature type="domain" description="Potassium channel" evidence="12">
    <location>
        <begin position="194"/>
        <end position="254"/>
    </location>
</feature>
<evidence type="ECO:0000313" key="14">
    <source>
        <dbReference type="Proteomes" id="UP001148018"/>
    </source>
</evidence>
<evidence type="ECO:0000256" key="7">
    <source>
        <dbReference type="ARBA" id="ARBA00023136"/>
    </source>
</evidence>
<evidence type="ECO:0000256" key="1">
    <source>
        <dbReference type="ARBA" id="ARBA00004141"/>
    </source>
</evidence>
<dbReference type="PANTHER" id="PTHR11003">
    <property type="entry name" value="POTASSIUM CHANNEL, SUBFAMILY K"/>
    <property type="match status" value="1"/>
</dbReference>
<dbReference type="PANTHER" id="PTHR11003:SF346">
    <property type="entry name" value="POTASSIUM CHANNEL SUBFAMILY K MEMBER 18"/>
    <property type="match status" value="1"/>
</dbReference>
<keyword evidence="6 9" id="KW-0406">Ion transport</keyword>
<keyword evidence="5 11" id="KW-1133">Transmembrane helix</keyword>
<gene>
    <name evidence="13" type="ORF">NHX12_022625</name>
</gene>
<organism evidence="13 14">
    <name type="scientific">Muraenolepis orangiensis</name>
    <name type="common">Patagonian moray cod</name>
    <dbReference type="NCBI Taxonomy" id="630683"/>
    <lineage>
        <taxon>Eukaryota</taxon>
        <taxon>Metazoa</taxon>
        <taxon>Chordata</taxon>
        <taxon>Craniata</taxon>
        <taxon>Vertebrata</taxon>
        <taxon>Euteleostomi</taxon>
        <taxon>Actinopterygii</taxon>
        <taxon>Neopterygii</taxon>
        <taxon>Teleostei</taxon>
        <taxon>Neoteleostei</taxon>
        <taxon>Acanthomorphata</taxon>
        <taxon>Zeiogadaria</taxon>
        <taxon>Gadariae</taxon>
        <taxon>Gadiformes</taxon>
        <taxon>Muraenolepidoidei</taxon>
        <taxon>Muraenolepididae</taxon>
        <taxon>Muraenolepis</taxon>
    </lineage>
</organism>
<feature type="domain" description="Potassium channel" evidence="12">
    <location>
        <begin position="399"/>
        <end position="470"/>
    </location>
</feature>
<name>A0A9Q0ERV3_9TELE</name>
<comment type="subcellular location">
    <subcellularLocation>
        <location evidence="1">Membrane</location>
        <topology evidence="1">Multi-pass membrane protein</topology>
    </subcellularLocation>
</comment>
<feature type="transmembrane region" description="Helical" evidence="11">
    <location>
        <begin position="200"/>
        <end position="221"/>
    </location>
</feature>
<dbReference type="SUPFAM" id="SSF81324">
    <property type="entry name" value="Voltage-gated potassium channels"/>
    <property type="match status" value="2"/>
</dbReference>
<keyword evidence="7 11" id="KW-0472">Membrane</keyword>
<dbReference type="EMBL" id="JANIIK010000038">
    <property type="protein sequence ID" value="KAJ3610533.1"/>
    <property type="molecule type" value="Genomic_DNA"/>
</dbReference>
<keyword evidence="4" id="KW-0630">Potassium</keyword>
<proteinExistence type="inferred from homology"/>
<dbReference type="SUPFAM" id="SSF52151">
    <property type="entry name" value="FabD/lysophospholipase-like"/>
    <property type="match status" value="1"/>
</dbReference>
<feature type="non-terminal residue" evidence="13">
    <location>
        <position position="524"/>
    </location>
</feature>
<evidence type="ECO:0000256" key="4">
    <source>
        <dbReference type="ARBA" id="ARBA00022958"/>
    </source>
</evidence>
<keyword evidence="14" id="KW-1185">Reference proteome</keyword>